<organism evidence="2 4">
    <name type="scientific">Mumia zhuanghuii</name>
    <dbReference type="NCBI Taxonomy" id="2585211"/>
    <lineage>
        <taxon>Bacteria</taxon>
        <taxon>Bacillati</taxon>
        <taxon>Actinomycetota</taxon>
        <taxon>Actinomycetes</taxon>
        <taxon>Propionibacteriales</taxon>
        <taxon>Nocardioidaceae</taxon>
        <taxon>Mumia</taxon>
    </lineage>
</organism>
<dbReference type="EMBL" id="VDFR01000160">
    <property type="protein sequence ID" value="TNC33999.1"/>
    <property type="molecule type" value="Genomic_DNA"/>
</dbReference>
<evidence type="ECO:0000313" key="4">
    <source>
        <dbReference type="Proteomes" id="UP000306740"/>
    </source>
</evidence>
<dbReference type="Proteomes" id="UP000306740">
    <property type="component" value="Unassembled WGS sequence"/>
</dbReference>
<name>A0A5C4MBN8_9ACTN</name>
<feature type="compositionally biased region" description="Low complexity" evidence="1">
    <location>
        <begin position="35"/>
        <end position="47"/>
    </location>
</feature>
<evidence type="ECO:0000313" key="3">
    <source>
        <dbReference type="EMBL" id="TNC42490.1"/>
    </source>
</evidence>
<proteinExistence type="predicted"/>
<dbReference type="AlphaFoldDB" id="A0A5C4MBN8"/>
<evidence type="ECO:0000313" key="2">
    <source>
        <dbReference type="EMBL" id="TNC33999.1"/>
    </source>
</evidence>
<evidence type="ECO:0000256" key="1">
    <source>
        <dbReference type="SAM" id="MobiDB-lite"/>
    </source>
</evidence>
<protein>
    <submittedName>
        <fullName evidence="2">Uncharacterized protein</fullName>
    </submittedName>
</protein>
<dbReference type="RefSeq" id="WP_139106532.1">
    <property type="nucleotide sequence ID" value="NZ_VDFR01000095.1"/>
</dbReference>
<comment type="caution">
    <text evidence="2">The sequence shown here is derived from an EMBL/GenBank/DDBJ whole genome shotgun (WGS) entry which is preliminary data.</text>
</comment>
<accession>A0A5C4MBN8</accession>
<feature type="region of interest" description="Disordered" evidence="1">
    <location>
        <begin position="27"/>
        <end position="94"/>
    </location>
</feature>
<sequence>MKILWWLAVPLAVTALAMLWAAWYGRSRSRDDAARSGATRTTRSGTTRTDDPAYTRFSEAVQRPLPADVVHARQARQRHSGVVVRRPGSTSGSR</sequence>
<dbReference type="EMBL" id="VDFR01000095">
    <property type="protein sequence ID" value="TNC42490.1"/>
    <property type="molecule type" value="Genomic_DNA"/>
</dbReference>
<reference evidence="2 4" key="1">
    <citation type="submission" date="2019-05" db="EMBL/GenBank/DDBJ databases">
        <title>Mumia sp. nov., isolated from the intestinal contents of plateau pika (Ochotona curzoniae) in the Qinghai-Tibet plateau of China.</title>
        <authorList>
            <person name="Tian Z."/>
        </authorList>
    </citation>
    <scope>NUCLEOTIDE SEQUENCE [LARGE SCALE GENOMIC DNA]</scope>
    <source>
        <strain evidence="4">527</strain>
        <strain evidence="2">Z527</strain>
    </source>
</reference>
<gene>
    <name evidence="3" type="ORF">FHE65_20925</name>
    <name evidence="2" type="ORF">FHE65_28155</name>
</gene>